<dbReference type="RefSeq" id="WP_187718842.1">
    <property type="nucleotide sequence ID" value="NZ_JACTAH010000002.1"/>
</dbReference>
<feature type="coiled-coil region" evidence="1">
    <location>
        <begin position="209"/>
        <end position="236"/>
    </location>
</feature>
<feature type="coiled-coil region" evidence="1">
    <location>
        <begin position="325"/>
        <end position="399"/>
    </location>
</feature>
<feature type="domain" description="Rad50/SbcC-type AAA" evidence="2">
    <location>
        <begin position="5"/>
        <end position="61"/>
    </location>
</feature>
<gene>
    <name evidence="3" type="ORF">IFO67_14290</name>
</gene>
<reference evidence="4" key="1">
    <citation type="submission" date="2023-07" db="EMBL/GenBank/DDBJ databases">
        <title>Thauera sp. CAU 1555 isolated from sand of Yaerae Beach.</title>
        <authorList>
            <person name="Kim W."/>
        </authorList>
    </citation>
    <scope>NUCLEOTIDE SEQUENCE [LARGE SCALE GENOMIC DNA]</scope>
    <source>
        <strain evidence="4">CAU 1555</strain>
    </source>
</reference>
<comment type="caution">
    <text evidence="3">The sequence shown here is derived from an EMBL/GenBank/DDBJ whole genome shotgun (WGS) entry which is preliminary data.</text>
</comment>
<dbReference type="PANTHER" id="PTHR41259">
    <property type="entry name" value="DOUBLE-STRAND BREAK REPAIR RAD50 ATPASE, PUTATIVE-RELATED"/>
    <property type="match status" value="1"/>
</dbReference>
<dbReference type="Gene3D" id="3.40.50.300">
    <property type="entry name" value="P-loop containing nucleotide triphosphate hydrolases"/>
    <property type="match status" value="2"/>
</dbReference>
<dbReference type="SUPFAM" id="SSF52540">
    <property type="entry name" value="P-loop containing nucleoside triphosphate hydrolases"/>
    <property type="match status" value="1"/>
</dbReference>
<dbReference type="InterPro" id="IPR038729">
    <property type="entry name" value="Rad50/SbcC_AAA"/>
</dbReference>
<keyword evidence="4" id="KW-1185">Reference proteome</keyword>
<evidence type="ECO:0000256" key="1">
    <source>
        <dbReference type="SAM" id="Coils"/>
    </source>
</evidence>
<dbReference type="Pfam" id="PF13476">
    <property type="entry name" value="AAA_23"/>
    <property type="match status" value="1"/>
</dbReference>
<keyword evidence="1" id="KW-0175">Coiled coil</keyword>
<dbReference type="InterPro" id="IPR027417">
    <property type="entry name" value="P-loop_NTPase"/>
</dbReference>
<feature type="coiled-coil region" evidence="1">
    <location>
        <begin position="584"/>
        <end position="728"/>
    </location>
</feature>
<evidence type="ECO:0000313" key="3">
    <source>
        <dbReference type="EMBL" id="MBD8504062.1"/>
    </source>
</evidence>
<name>A0ABR9BCJ4_9RHOO</name>
<dbReference type="PANTHER" id="PTHR41259:SF1">
    <property type="entry name" value="DOUBLE-STRAND BREAK REPAIR RAD50 ATPASE, PUTATIVE-RELATED"/>
    <property type="match status" value="1"/>
</dbReference>
<accession>A0ABR9BCJ4</accession>
<sequence>MKLTRIRIEQLRQFRTALEIADLAPGLNLFTGPNEAGKSTVVAAIRAAFFERHRSSSVDDLRPWNEPAAAPTVELDFELDGQPCHLAKTFLARKRCTLQIGRESLDGEEAENRLAELLGYQHAGRGASKAEHWGIPGLLWIEQGAAQELREAVGHATDHLRGALNESLGEVAASGGDELLGAVEAQRNELLTEAGGRPRGAYKEALDKEGALAAELARLDDEIARYRERVDALAALRREHAADEAEQPWRGFRVQQQQAEARLQATHELQAALAAERQRAAQIESRAGLLRAQLDGFARDDQALAARGAELEAARQASAAATAPAGQWQSRLEQAGRELEAARNILRLARQRDERTRLARDAEAARRQLESAAAQLREADAAQARVQALQREAASAAIRPADLKTLRAQARELADIDIRRGAAATRLSYALEPGRQIELGGQTLTGSGETRVLAATTLVLPGLGRLEIAPGGSDLAALAARAAELADAQGALLARLGLDSLEAAEARELAYARLQNELAAAQATLQALAPHGVDALRTEHAALAARAEELAQALGRLPAPSDTTTELLTATEAEAAEQAAAQSLAALREDAHRAQLAAADARSRLEAAAREHAAAQALCEAPDRAERLAAASRELTDARAEQAALATRVAELERQVAEARPEILQQDVERLRASAEQLEKQYRERRERLLRLEVELQTEGARGQDERRAELARDHAQAARRADELRRRAAALDLLLGLLRDKRRALTRRLQAPLQKHLNRYLQLLFPQAILEIDEDLTPGPLTRPSGAGSESGAFDALSFGAREQMGVIARLAYADLLAEAGRPTLVILDDALVHSDPERLAQMKRVLFDAATRHQILLFTCHPGNWRDLGVAARSLAALRAQ</sequence>
<proteinExistence type="predicted"/>
<protein>
    <submittedName>
        <fullName evidence="3">AAA family ATPase</fullName>
    </submittedName>
</protein>
<organism evidence="3 4">
    <name type="scientific">Thauera sedimentorum</name>
    <dbReference type="NCBI Taxonomy" id="2767595"/>
    <lineage>
        <taxon>Bacteria</taxon>
        <taxon>Pseudomonadati</taxon>
        <taxon>Pseudomonadota</taxon>
        <taxon>Betaproteobacteria</taxon>
        <taxon>Rhodocyclales</taxon>
        <taxon>Zoogloeaceae</taxon>
        <taxon>Thauera</taxon>
    </lineage>
</organism>
<evidence type="ECO:0000313" key="4">
    <source>
        <dbReference type="Proteomes" id="UP000603602"/>
    </source>
</evidence>
<feature type="coiled-coil region" evidence="1">
    <location>
        <begin position="504"/>
        <end position="553"/>
    </location>
</feature>
<dbReference type="Proteomes" id="UP000603602">
    <property type="component" value="Unassembled WGS sequence"/>
</dbReference>
<evidence type="ECO:0000259" key="2">
    <source>
        <dbReference type="Pfam" id="PF13476"/>
    </source>
</evidence>
<dbReference type="EMBL" id="JACYTO010000002">
    <property type="protein sequence ID" value="MBD8504062.1"/>
    <property type="molecule type" value="Genomic_DNA"/>
</dbReference>